<evidence type="ECO:0000313" key="4">
    <source>
        <dbReference type="Proteomes" id="UP000433359"/>
    </source>
</evidence>
<evidence type="ECO:0000256" key="1">
    <source>
        <dbReference type="SAM" id="Phobius"/>
    </source>
</evidence>
<protein>
    <submittedName>
        <fullName evidence="3">Uncharacterized protein</fullName>
    </submittedName>
</protein>
<feature type="transmembrane region" description="Helical" evidence="1">
    <location>
        <begin position="34"/>
        <end position="55"/>
    </location>
</feature>
<dbReference type="Proteomes" id="UP001315001">
    <property type="component" value="Unassembled WGS sequence"/>
</dbReference>
<keyword evidence="1" id="KW-0812">Transmembrane</keyword>
<dbReference type="Gene3D" id="1.20.1280.290">
    <property type="match status" value="1"/>
</dbReference>
<keyword evidence="1" id="KW-0472">Membrane</keyword>
<name>A0A6N7YKM3_9FIRM</name>
<evidence type="ECO:0000313" key="5">
    <source>
        <dbReference type="Proteomes" id="UP001315001"/>
    </source>
</evidence>
<reference evidence="2 5" key="2">
    <citation type="submission" date="2021-02" db="EMBL/GenBank/DDBJ databases">
        <title>Lactate utilizing bacteria of the human gut.</title>
        <authorList>
            <person name="Sheridan P.O."/>
        </authorList>
    </citation>
    <scope>NUCLEOTIDE SEQUENCE [LARGE SCALE GENOMIC DNA]</scope>
    <source>
        <strain evidence="2 5">HTF-83D</strain>
    </source>
</reference>
<sequence>MKKVKRIAALLIVIFLIAMVFVTLYCAITGSPYFMASLFTMLALPLLIYAYMFIYRIVKDKNEKK</sequence>
<keyword evidence="5" id="KW-1185">Reference proteome</keyword>
<reference evidence="3 4" key="1">
    <citation type="submission" date="2019-08" db="EMBL/GenBank/DDBJ databases">
        <title>In-depth cultivation of the pig gut microbiome towards novel bacterial diversity and tailored functional studies.</title>
        <authorList>
            <person name="Wylensek D."/>
            <person name="Hitch T.C.A."/>
            <person name="Clavel T."/>
        </authorList>
    </citation>
    <scope>NUCLEOTIDE SEQUENCE [LARGE SCALE GENOMIC DNA]</scope>
    <source>
        <strain evidence="3 4">BSM-383-APC-4H</strain>
    </source>
</reference>
<dbReference type="AlphaFoldDB" id="A0A6N7YKM3"/>
<accession>A0A6N7YKM3</accession>
<keyword evidence="1" id="KW-1133">Transmembrane helix</keyword>
<comment type="caution">
    <text evidence="3">The sequence shown here is derived from an EMBL/GenBank/DDBJ whole genome shotgun (WGS) entry which is preliminary data.</text>
</comment>
<feature type="transmembrane region" description="Helical" evidence="1">
    <location>
        <begin position="7"/>
        <end position="28"/>
    </location>
</feature>
<gene>
    <name evidence="3" type="ORF">FYJ25_11610</name>
    <name evidence="2" type="ORF">JYQ75_14310</name>
</gene>
<dbReference type="Proteomes" id="UP000433359">
    <property type="component" value="Unassembled WGS sequence"/>
</dbReference>
<organism evidence="3 4">
    <name type="scientific">Anaerobutyricum soehngenii</name>
    <dbReference type="NCBI Taxonomy" id="105843"/>
    <lineage>
        <taxon>Bacteria</taxon>
        <taxon>Bacillati</taxon>
        <taxon>Bacillota</taxon>
        <taxon>Clostridia</taxon>
        <taxon>Lachnospirales</taxon>
        <taxon>Lachnospiraceae</taxon>
        <taxon>Anaerobutyricum</taxon>
    </lineage>
</organism>
<dbReference type="EMBL" id="VULP01000027">
    <property type="protein sequence ID" value="MSU82960.1"/>
    <property type="molecule type" value="Genomic_DNA"/>
</dbReference>
<dbReference type="EMBL" id="JAFIQO010000236">
    <property type="protein sequence ID" value="MBP0058535.1"/>
    <property type="molecule type" value="Genomic_DNA"/>
</dbReference>
<dbReference type="RefSeq" id="WP_096239421.1">
    <property type="nucleotide sequence ID" value="NZ_CP182330.1"/>
</dbReference>
<evidence type="ECO:0000313" key="3">
    <source>
        <dbReference type="EMBL" id="MSU82960.1"/>
    </source>
</evidence>
<evidence type="ECO:0000313" key="2">
    <source>
        <dbReference type="EMBL" id="MBP0058535.1"/>
    </source>
</evidence>
<proteinExistence type="predicted"/>